<evidence type="ECO:0000313" key="1">
    <source>
        <dbReference type="EMBL" id="ETN80873.1"/>
    </source>
</evidence>
<dbReference type="Proteomes" id="UP000053676">
    <property type="component" value="Unassembled WGS sequence"/>
</dbReference>
<dbReference type="PANTHER" id="PTHR46669">
    <property type="entry name" value="LEUCINE-RICH PPR MOTIF-CONTAINING PROTEIN, MITOCHONDRIAL"/>
    <property type="match status" value="1"/>
</dbReference>
<dbReference type="GO" id="GO:0005739">
    <property type="term" value="C:mitochondrion"/>
    <property type="evidence" value="ECO:0007669"/>
    <property type="project" value="TreeGrafter"/>
</dbReference>
<dbReference type="STRING" id="51031.W2TGC9"/>
<dbReference type="PANTHER" id="PTHR46669:SF3">
    <property type="entry name" value="LEUCINE-RICH PPR MOTIF-CONTAINING PROTEIN, MITOCHONDRIAL"/>
    <property type="match status" value="1"/>
</dbReference>
<dbReference type="GO" id="GO:0005634">
    <property type="term" value="C:nucleus"/>
    <property type="evidence" value="ECO:0007669"/>
    <property type="project" value="TreeGrafter"/>
</dbReference>
<dbReference type="OMA" id="TIRIYLM"/>
<evidence type="ECO:0008006" key="3">
    <source>
        <dbReference type="Google" id="ProtNLM"/>
    </source>
</evidence>
<evidence type="ECO:0000313" key="2">
    <source>
        <dbReference type="Proteomes" id="UP000053676"/>
    </source>
</evidence>
<proteinExistence type="predicted"/>
<dbReference type="GO" id="GO:0003730">
    <property type="term" value="F:mRNA 3'-UTR binding"/>
    <property type="evidence" value="ECO:0007669"/>
    <property type="project" value="TreeGrafter"/>
</dbReference>
<dbReference type="InterPro" id="IPR033490">
    <property type="entry name" value="LRP130"/>
</dbReference>
<reference evidence="2" key="1">
    <citation type="journal article" date="2014" name="Nat. Genet.">
        <title>Genome of the human hookworm Necator americanus.</title>
        <authorList>
            <person name="Tang Y.T."/>
            <person name="Gao X."/>
            <person name="Rosa B.A."/>
            <person name="Abubucker S."/>
            <person name="Hallsworth-Pepin K."/>
            <person name="Martin J."/>
            <person name="Tyagi R."/>
            <person name="Heizer E."/>
            <person name="Zhang X."/>
            <person name="Bhonagiri-Palsikar V."/>
            <person name="Minx P."/>
            <person name="Warren W.C."/>
            <person name="Wang Q."/>
            <person name="Zhan B."/>
            <person name="Hotez P.J."/>
            <person name="Sternberg P.W."/>
            <person name="Dougall A."/>
            <person name="Gaze S.T."/>
            <person name="Mulvenna J."/>
            <person name="Sotillo J."/>
            <person name="Ranganathan S."/>
            <person name="Rabelo E.M."/>
            <person name="Wilson R.K."/>
            <person name="Felgner P.L."/>
            <person name="Bethony J."/>
            <person name="Hawdon J.M."/>
            <person name="Gasser R.B."/>
            <person name="Loukas A."/>
            <person name="Mitreva M."/>
        </authorList>
    </citation>
    <scope>NUCLEOTIDE SEQUENCE [LARGE SCALE GENOMIC DNA]</scope>
</reference>
<dbReference type="EMBL" id="KI658934">
    <property type="protein sequence ID" value="ETN80873.1"/>
    <property type="molecule type" value="Genomic_DNA"/>
</dbReference>
<name>W2TGC9_NECAM</name>
<keyword evidence="2" id="KW-1185">Reference proteome</keyword>
<sequence length="320" mass="36800">MQWPERLLGSDTVFKQSQPREFDYRAMKLAYTKKLFKKKTYARWLESSVEELEEELAHIREKPDAKPAVVKAMHEVILKKVSSEKPINYERVERQLRLVKENASSSSSRVSDLAIQIFSSSLTGALLERKLDVVKNLWEIRGKLDEALQLVVEHSVESNSAFGQYQLAAAAVRTENMGVLKGVFDVVKRTHGKEVAFLDLALVLLEEGRTEQALKLLDTPQLKISQGKLEYFVRRAVDNNRPDVLRGLFTGLSQHDRVSTVGLNKLLLQLSRMYYKANDLRSLENLEEDIKRMSFPLEQQMRTVFDNLRHRKLDGNADNQ</sequence>
<protein>
    <recommendedName>
        <fullName evidence="3">Tetratricopeptide repeat protein</fullName>
    </recommendedName>
</protein>
<dbReference type="AlphaFoldDB" id="W2TGC9"/>
<dbReference type="GO" id="GO:0070129">
    <property type="term" value="P:regulation of mitochondrial translation"/>
    <property type="evidence" value="ECO:0007669"/>
    <property type="project" value="TreeGrafter"/>
</dbReference>
<dbReference type="OrthoDB" id="185373at2759"/>
<accession>W2TGC9</accession>
<dbReference type="KEGG" id="nai:NECAME_02272"/>
<gene>
    <name evidence="1" type="ORF">NECAME_02272</name>
</gene>
<organism evidence="1 2">
    <name type="scientific">Necator americanus</name>
    <name type="common">Human hookworm</name>
    <dbReference type="NCBI Taxonomy" id="51031"/>
    <lineage>
        <taxon>Eukaryota</taxon>
        <taxon>Metazoa</taxon>
        <taxon>Ecdysozoa</taxon>
        <taxon>Nematoda</taxon>
        <taxon>Chromadorea</taxon>
        <taxon>Rhabditida</taxon>
        <taxon>Rhabditina</taxon>
        <taxon>Rhabditomorpha</taxon>
        <taxon>Strongyloidea</taxon>
        <taxon>Ancylostomatidae</taxon>
        <taxon>Bunostominae</taxon>
        <taxon>Necator</taxon>
    </lineage>
</organism>